<dbReference type="GO" id="GO:0008270">
    <property type="term" value="F:zinc ion binding"/>
    <property type="evidence" value="ECO:0007669"/>
    <property type="project" value="InterPro"/>
</dbReference>
<evidence type="ECO:0000256" key="3">
    <source>
        <dbReference type="ARBA" id="ARBA00022490"/>
    </source>
</evidence>
<evidence type="ECO:0000256" key="11">
    <source>
        <dbReference type="PIRSR" id="PIRSR634015-3"/>
    </source>
</evidence>
<dbReference type="Gene3D" id="2.60.40.1730">
    <property type="entry name" value="tricorn interacting facor f3 domain"/>
    <property type="match status" value="1"/>
</dbReference>
<reference evidence="15 16" key="1">
    <citation type="submission" date="2018-07" db="EMBL/GenBank/DDBJ databases">
        <title>Genome sequencing of oomycete isolates from Chile give support for New Zealand origin for Phytophthora kernoviae and make available the first Nothophytophthora sp. genome.</title>
        <authorList>
            <person name="Studholme D.J."/>
            <person name="Sanfuentes E."/>
            <person name="Panda P."/>
            <person name="Hill R."/>
            <person name="Sambles C."/>
            <person name="Grant M."/>
            <person name="Williams N.M."/>
            <person name="Mcdougal R.L."/>
        </authorList>
    </citation>
    <scope>NUCLEOTIDE SEQUENCE [LARGE SCALE GENOMIC DNA]</scope>
    <source>
        <strain evidence="15">Chile6</strain>
    </source>
</reference>
<feature type="active site" description="Proton acceptor" evidence="9">
    <location>
        <position position="298"/>
    </location>
</feature>
<feature type="binding site" evidence="10">
    <location>
        <begin position="572"/>
        <end position="574"/>
    </location>
    <ligand>
        <name>a peptide</name>
        <dbReference type="ChEBI" id="CHEBI:60466"/>
    </ligand>
</feature>
<feature type="compositionally biased region" description="Low complexity" evidence="12">
    <location>
        <begin position="695"/>
        <end position="718"/>
    </location>
</feature>
<dbReference type="Proteomes" id="UP000277300">
    <property type="component" value="Unassembled WGS sequence"/>
</dbReference>
<dbReference type="FunFam" id="1.10.390.10:FF:000003">
    <property type="entry name" value="Leukotriene A(4) hydrolase"/>
    <property type="match status" value="1"/>
</dbReference>
<dbReference type="PANTHER" id="PTHR45726:SF3">
    <property type="entry name" value="LEUKOTRIENE A-4 HYDROLASE"/>
    <property type="match status" value="1"/>
</dbReference>
<dbReference type="InterPro" id="IPR049980">
    <property type="entry name" value="LTA4H_cat"/>
</dbReference>
<dbReference type="InterPro" id="IPR001930">
    <property type="entry name" value="Peptidase_M1"/>
</dbReference>
<feature type="binding site" evidence="10">
    <location>
        <begin position="268"/>
        <end position="273"/>
    </location>
    <ligand>
        <name>a peptide</name>
        <dbReference type="ChEBI" id="CHEBI:60466"/>
    </ligand>
</feature>
<dbReference type="Pfam" id="PF17900">
    <property type="entry name" value="Peptidase_M1_N"/>
    <property type="match status" value="1"/>
</dbReference>
<dbReference type="GO" id="GO:0008237">
    <property type="term" value="F:metallopeptidase activity"/>
    <property type="evidence" value="ECO:0007669"/>
    <property type="project" value="UniProtKB-KW"/>
</dbReference>
<sequence>MASTHPLNSHSYSNLNEVTFQHLNWVIALDFASQQLKGYAEYTFHHSSTSKPAVVVLDTHHLNVSNAFVDGKETTFTLAEDEHPVFGRALAVTVPSHATKIRVDYTTTAASSGLQWLSKELTAGKTHPYLFTQCQAIHARTIVPCPDTPGCKFTYSATVTVPDWCTCLMSAIADAQGRKNHNNVDNTYQVSFQQTVPIPSYLLAIVAGKLESVDLGPRSRVWAEPTVVTKAAHEFAQTEAFLQHAEEITGQEYVWKRYDLVCLPPSFPYGGMENPCLTFVTPTLLAGDRSLADVVAHEISHSWTGNLVTNRSWTDFWLNEGWTMWLERKIQTRIAQDPKAYDLKATMGLRDLVESVEEFGPKHPYTALVPNTDGIDPDEVFSSIPYEKGFNFLHFLSTVVGGHAVFDKFAQAYIQEFKFKTVTSDEFRVFFEKYFADKPEALRKIDWDTWFHSPGMPPVANKFDTTLTSQATKLGEQMANNSDPNTWTSASKNALKKWPASLWILMLDTLLLKQEGANFTTAHLDAIDAFTHNHLSTTHNSELRFRWFTLALRSGDLRMMGQTVEFLKEQGRMKFVRPLFRDLCISVGAAQASIIFADCKSLYHPIAAKMIQRDIENSAAKAKGKKVKFASPSPVAQWLGVSDEVVGYATVAVAIAAVALIVVARRRPRATARMNMNMDPNAMSPWFTAPENEYPSMNPQQQHPNSNNSNSGFHSSGPGSTGGLSGTVGSSNGGYYDDQNEDEFANEPPLLEELGINFEHIWAKTVSVLLPTKQINEHILDDADLAGPLVFCFLFGMCLLLAAKVHFGYIYGFGVLSCLFMYLLMNLLSPERTIDIYRVCSVLGYCLLPIIGLAAINIVVSVKNLGLVGFLLASVCTLWSTHTASRFFEKALYMTEQKYLVMYPTMLVYACFVLIAVF</sequence>
<evidence type="ECO:0000256" key="4">
    <source>
        <dbReference type="ARBA" id="ARBA00022670"/>
    </source>
</evidence>
<comment type="subcellular location">
    <subcellularLocation>
        <location evidence="1">Cytoplasm</location>
    </subcellularLocation>
</comment>
<evidence type="ECO:0000256" key="6">
    <source>
        <dbReference type="ARBA" id="ARBA00022801"/>
    </source>
</evidence>
<dbReference type="CDD" id="cd09599">
    <property type="entry name" value="M1_LTA4H"/>
    <property type="match status" value="1"/>
</dbReference>
<keyword evidence="5 11" id="KW-0479">Metal-binding</keyword>
<feature type="region of interest" description="Disordered" evidence="12">
    <location>
        <begin position="679"/>
        <end position="739"/>
    </location>
</feature>
<evidence type="ECO:0000256" key="12">
    <source>
        <dbReference type="SAM" id="MobiDB-lite"/>
    </source>
</evidence>
<evidence type="ECO:0000256" key="13">
    <source>
        <dbReference type="SAM" id="Phobius"/>
    </source>
</evidence>
<keyword evidence="13" id="KW-1133">Transmembrane helix</keyword>
<feature type="active site" description="Proton donor" evidence="9">
    <location>
        <position position="386"/>
    </location>
</feature>
<keyword evidence="7 11" id="KW-0862">Zinc</keyword>
<keyword evidence="4" id="KW-0645">Protease</keyword>
<dbReference type="AlphaFoldDB" id="A0A3F2RQC1"/>
<keyword evidence="6" id="KW-0378">Hydrolase</keyword>
<feature type="transmembrane region" description="Helical" evidence="13">
    <location>
        <begin position="809"/>
        <end position="828"/>
    </location>
</feature>
<evidence type="ECO:0000313" key="16">
    <source>
        <dbReference type="Proteomes" id="UP000277300"/>
    </source>
</evidence>
<dbReference type="InterPro" id="IPR014782">
    <property type="entry name" value="Peptidase_M1_dom"/>
</dbReference>
<feature type="transmembrane region" description="Helical" evidence="13">
    <location>
        <begin position="645"/>
        <end position="664"/>
    </location>
</feature>
<dbReference type="SUPFAM" id="SSF63737">
    <property type="entry name" value="Leukotriene A4 hydrolase N-terminal domain"/>
    <property type="match status" value="1"/>
</dbReference>
<dbReference type="OrthoDB" id="79562at2759"/>
<dbReference type="Pfam" id="PF09127">
    <property type="entry name" value="Leuk-A4-hydro_C"/>
    <property type="match status" value="1"/>
</dbReference>
<dbReference type="InterPro" id="IPR038502">
    <property type="entry name" value="M1_LTA-4_hydro/amino_C_sf"/>
</dbReference>
<keyword evidence="13" id="KW-0812">Transmembrane</keyword>
<dbReference type="Gene3D" id="1.25.40.320">
    <property type="entry name" value="Peptidase M1, leukotriene A4 hydrolase/aminopeptidase C-terminal domain"/>
    <property type="match status" value="1"/>
</dbReference>
<gene>
    <name evidence="15" type="ORF">BBP00_00004942</name>
</gene>
<organism evidence="15 16">
    <name type="scientific">Phytophthora kernoviae</name>
    <dbReference type="NCBI Taxonomy" id="325452"/>
    <lineage>
        <taxon>Eukaryota</taxon>
        <taxon>Sar</taxon>
        <taxon>Stramenopiles</taxon>
        <taxon>Oomycota</taxon>
        <taxon>Peronosporomycetes</taxon>
        <taxon>Peronosporales</taxon>
        <taxon>Peronosporaceae</taxon>
        <taxon>Phytophthora</taxon>
    </lineage>
</organism>
<dbReference type="Gene3D" id="3.30.2010.30">
    <property type="match status" value="1"/>
</dbReference>
<keyword evidence="13" id="KW-0472">Membrane</keyword>
<evidence type="ECO:0000256" key="10">
    <source>
        <dbReference type="PIRSR" id="PIRSR634015-2"/>
    </source>
</evidence>
<dbReference type="FunFam" id="3.30.2010.30:FF:000001">
    <property type="entry name" value="Leukotriene A(4) hydrolase"/>
    <property type="match status" value="1"/>
</dbReference>
<dbReference type="GO" id="GO:0005829">
    <property type="term" value="C:cytosol"/>
    <property type="evidence" value="ECO:0007669"/>
    <property type="project" value="TreeGrafter"/>
</dbReference>
<feature type="transmembrane region" description="Helical" evidence="13">
    <location>
        <begin position="785"/>
        <end position="803"/>
    </location>
</feature>
<dbReference type="InterPro" id="IPR016024">
    <property type="entry name" value="ARM-type_fold"/>
</dbReference>
<keyword evidence="3" id="KW-0963">Cytoplasm</keyword>
<feature type="domain" description="Peptidase M1 leukotriene A4 hydrolase/aminopeptidase C-terminal" evidence="14">
    <location>
        <begin position="477"/>
        <end position="615"/>
    </location>
</feature>
<dbReference type="Gene3D" id="1.10.390.10">
    <property type="entry name" value="Neutral Protease Domain 2"/>
    <property type="match status" value="1"/>
</dbReference>
<evidence type="ECO:0000256" key="2">
    <source>
        <dbReference type="ARBA" id="ARBA00010136"/>
    </source>
</evidence>
<dbReference type="SUPFAM" id="SSF48371">
    <property type="entry name" value="ARM repeat"/>
    <property type="match status" value="1"/>
</dbReference>
<dbReference type="GO" id="GO:0006508">
    <property type="term" value="P:proteolysis"/>
    <property type="evidence" value="ECO:0007669"/>
    <property type="project" value="UniProtKB-KW"/>
</dbReference>
<name>A0A3F2RQC1_9STRA</name>
<comment type="caution">
    <text evidence="15">The sequence shown here is derived from an EMBL/GenBank/DDBJ whole genome shotgun (WGS) entry which is preliminary data.</text>
</comment>
<dbReference type="SUPFAM" id="SSF55486">
    <property type="entry name" value="Metalloproteases ('zincins'), catalytic domain"/>
    <property type="match status" value="1"/>
</dbReference>
<dbReference type="PRINTS" id="PR00756">
    <property type="entry name" value="ALADIPTASE"/>
</dbReference>
<dbReference type="InterPro" id="IPR045357">
    <property type="entry name" value="Aminopeptidase_N-like_N"/>
</dbReference>
<evidence type="ECO:0000256" key="1">
    <source>
        <dbReference type="ARBA" id="ARBA00004496"/>
    </source>
</evidence>
<feature type="binding site" evidence="11">
    <location>
        <position position="297"/>
    </location>
    <ligand>
        <name>Zn(2+)</name>
        <dbReference type="ChEBI" id="CHEBI:29105"/>
        <note>catalytic</note>
    </ligand>
</feature>
<dbReference type="SMART" id="SM01263">
    <property type="entry name" value="Leuk-A4-hydro_C"/>
    <property type="match status" value="1"/>
</dbReference>
<evidence type="ECO:0000313" key="15">
    <source>
        <dbReference type="EMBL" id="RLN62160.1"/>
    </source>
</evidence>
<feature type="binding site" evidence="11">
    <location>
        <position position="301"/>
    </location>
    <ligand>
        <name>Zn(2+)</name>
        <dbReference type="ChEBI" id="CHEBI:29105"/>
        <note>catalytic</note>
    </ligand>
</feature>
<proteinExistence type="inferred from homology"/>
<accession>A0A3F2RQC1</accession>
<dbReference type="PANTHER" id="PTHR45726">
    <property type="entry name" value="LEUKOTRIENE A-4 HYDROLASE"/>
    <property type="match status" value="1"/>
</dbReference>
<evidence type="ECO:0000256" key="8">
    <source>
        <dbReference type="ARBA" id="ARBA00023049"/>
    </source>
</evidence>
<evidence type="ECO:0000256" key="9">
    <source>
        <dbReference type="PIRSR" id="PIRSR634015-1"/>
    </source>
</evidence>
<dbReference type="EMBL" id="MBDO02000131">
    <property type="protein sequence ID" value="RLN62160.1"/>
    <property type="molecule type" value="Genomic_DNA"/>
</dbReference>
<dbReference type="InterPro" id="IPR015211">
    <property type="entry name" value="Peptidase_M1_C"/>
</dbReference>
<protein>
    <recommendedName>
        <fullName evidence="14">Peptidase M1 leukotriene A4 hydrolase/aminopeptidase C-terminal domain-containing protein</fullName>
    </recommendedName>
</protein>
<evidence type="ECO:0000259" key="14">
    <source>
        <dbReference type="SMART" id="SM01263"/>
    </source>
</evidence>
<feature type="binding site" evidence="10">
    <location>
        <begin position="133"/>
        <end position="135"/>
    </location>
    <ligand>
        <name>a peptide</name>
        <dbReference type="ChEBI" id="CHEBI:60466"/>
    </ligand>
</feature>
<dbReference type="InterPro" id="IPR027268">
    <property type="entry name" value="Peptidase_M4/M1_CTD_sf"/>
</dbReference>
<evidence type="ECO:0000256" key="5">
    <source>
        <dbReference type="ARBA" id="ARBA00022723"/>
    </source>
</evidence>
<comment type="cofactor">
    <cofactor evidence="11">
        <name>Zn(2+)</name>
        <dbReference type="ChEBI" id="CHEBI:29105"/>
    </cofactor>
    <text evidence="11">Binds 1 zinc ion per subunit.</text>
</comment>
<feature type="transmembrane region" description="Helical" evidence="13">
    <location>
        <begin position="866"/>
        <end position="888"/>
    </location>
</feature>
<feature type="transmembrane region" description="Helical" evidence="13">
    <location>
        <begin position="840"/>
        <end position="860"/>
    </location>
</feature>
<feature type="transmembrane region" description="Helical" evidence="13">
    <location>
        <begin position="900"/>
        <end position="917"/>
    </location>
</feature>
<feature type="binding site" evidence="11">
    <location>
        <position position="320"/>
    </location>
    <ligand>
        <name>Zn(2+)</name>
        <dbReference type="ChEBI" id="CHEBI:29105"/>
        <note>catalytic</note>
    </ligand>
</feature>
<comment type="similarity">
    <text evidence="2">Belongs to the peptidase M1 family.</text>
</comment>
<evidence type="ECO:0000256" key="7">
    <source>
        <dbReference type="ARBA" id="ARBA00022833"/>
    </source>
</evidence>
<dbReference type="InterPro" id="IPR042097">
    <property type="entry name" value="Aminopeptidase_N-like_N_sf"/>
</dbReference>
<dbReference type="Pfam" id="PF01433">
    <property type="entry name" value="Peptidase_M1"/>
    <property type="match status" value="1"/>
</dbReference>
<dbReference type="InterPro" id="IPR034015">
    <property type="entry name" value="M1_LTA4H"/>
</dbReference>
<keyword evidence="8" id="KW-0482">Metalloprotease</keyword>